<dbReference type="Pfam" id="PF13639">
    <property type="entry name" value="zf-RING_2"/>
    <property type="match status" value="1"/>
</dbReference>
<evidence type="ECO:0000256" key="2">
    <source>
        <dbReference type="SAM" id="MobiDB-lite"/>
    </source>
</evidence>
<sequence>MSDPVSLEAESESKDRKSLQQYLKSKGLSATGTTAVLRARYVQARGSEVAGVTIDLTGDDSPVPIKKKAPPAKKKAPPVAANKKRAAASSDEKRLKRYRTTCSGAVRQRIQRAKTQRLFLVDRPQEDDNGHKFCVMGSTGNLYSVKISKLVHCSCPDHAKGNVCKHILFVMLKVIGLPDTSPLIYQTALLTSELEEITQQLQLRRNSVGPRVMANARVQKAYQEMTSPAAKTDTPAAVSPENDSNKRQQIEGDCAICFDEMACNQDLVFCRAVCGANFHAACMNHWKRANKHNTTCPNCRSAWQEEEQEESANTKSTNAEDGYANLGQLQGQSVERDTSSYSEWYAYRNYRNRRAGRR</sequence>
<feature type="domain" description="RING-type" evidence="3">
    <location>
        <begin position="254"/>
        <end position="300"/>
    </location>
</feature>
<dbReference type="GO" id="GO:0061630">
    <property type="term" value="F:ubiquitin protein ligase activity"/>
    <property type="evidence" value="ECO:0007669"/>
    <property type="project" value="InterPro"/>
</dbReference>
<feature type="compositionally biased region" description="Basic residues" evidence="2">
    <location>
        <begin position="65"/>
        <end position="86"/>
    </location>
</feature>
<dbReference type="OrthoDB" id="2122982at2759"/>
<keyword evidence="1" id="KW-0479">Metal-binding</keyword>
<organism evidence="5 6">
    <name type="scientific">Seminavis robusta</name>
    <dbReference type="NCBI Taxonomy" id="568900"/>
    <lineage>
        <taxon>Eukaryota</taxon>
        <taxon>Sar</taxon>
        <taxon>Stramenopiles</taxon>
        <taxon>Ochrophyta</taxon>
        <taxon>Bacillariophyta</taxon>
        <taxon>Bacillariophyceae</taxon>
        <taxon>Bacillariophycidae</taxon>
        <taxon>Naviculales</taxon>
        <taxon>Naviculaceae</taxon>
        <taxon>Seminavis</taxon>
    </lineage>
</organism>
<keyword evidence="1" id="KW-0863">Zinc-finger</keyword>
<evidence type="ECO:0000313" key="5">
    <source>
        <dbReference type="EMBL" id="CAB9519790.1"/>
    </source>
</evidence>
<dbReference type="Proteomes" id="UP001153069">
    <property type="component" value="Unassembled WGS sequence"/>
</dbReference>
<dbReference type="PANTHER" id="PTHR21540">
    <property type="entry name" value="RING FINGER AND SWIM DOMAIN-CONTAINING PROTEIN 2"/>
    <property type="match status" value="1"/>
</dbReference>
<keyword evidence="5" id="KW-0418">Kinase</keyword>
<protein>
    <submittedName>
        <fullName evidence="5">Kinase kinase</fullName>
    </submittedName>
</protein>
<accession>A0A9N8HP83</accession>
<keyword evidence="1" id="KW-0862">Zinc</keyword>
<dbReference type="PROSITE" id="PS50966">
    <property type="entry name" value="ZF_SWIM"/>
    <property type="match status" value="1"/>
</dbReference>
<gene>
    <name evidence="5" type="ORF">SEMRO_1047_G235160.1</name>
</gene>
<dbReference type="InterPro" id="IPR013083">
    <property type="entry name" value="Znf_RING/FYVE/PHD"/>
</dbReference>
<dbReference type="AlphaFoldDB" id="A0A9N8HP83"/>
<feature type="region of interest" description="Disordered" evidence="2">
    <location>
        <begin position="56"/>
        <end position="93"/>
    </location>
</feature>
<name>A0A9N8HP83_9STRA</name>
<feature type="domain" description="SWIM-type" evidence="4">
    <location>
        <begin position="143"/>
        <end position="175"/>
    </location>
</feature>
<dbReference type="PANTHER" id="PTHR21540:SF0">
    <property type="entry name" value="PHD FAMILY PROTEIN"/>
    <property type="match status" value="1"/>
</dbReference>
<evidence type="ECO:0000259" key="4">
    <source>
        <dbReference type="PROSITE" id="PS50966"/>
    </source>
</evidence>
<evidence type="ECO:0000313" key="6">
    <source>
        <dbReference type="Proteomes" id="UP001153069"/>
    </source>
</evidence>
<evidence type="ECO:0000256" key="1">
    <source>
        <dbReference type="PROSITE-ProRule" id="PRU00175"/>
    </source>
</evidence>
<dbReference type="GO" id="GO:0008270">
    <property type="term" value="F:zinc ion binding"/>
    <property type="evidence" value="ECO:0007669"/>
    <property type="project" value="UniProtKB-KW"/>
</dbReference>
<feature type="region of interest" description="Disordered" evidence="2">
    <location>
        <begin position="308"/>
        <end position="338"/>
    </location>
</feature>
<reference evidence="5" key="1">
    <citation type="submission" date="2020-06" db="EMBL/GenBank/DDBJ databases">
        <authorList>
            <consortium name="Plant Systems Biology data submission"/>
        </authorList>
    </citation>
    <scope>NUCLEOTIDE SEQUENCE</scope>
    <source>
        <strain evidence="5">D6</strain>
    </source>
</reference>
<comment type="caution">
    <text evidence="5">The sequence shown here is derived from an EMBL/GenBank/DDBJ whole genome shotgun (WGS) entry which is preliminary data.</text>
</comment>
<evidence type="ECO:0000259" key="3">
    <source>
        <dbReference type="PROSITE" id="PS50089"/>
    </source>
</evidence>
<dbReference type="PROSITE" id="PS50089">
    <property type="entry name" value="ZF_RING_2"/>
    <property type="match status" value="1"/>
</dbReference>
<dbReference type="Gene3D" id="3.30.40.10">
    <property type="entry name" value="Zinc/RING finger domain, C3HC4 (zinc finger)"/>
    <property type="match status" value="1"/>
</dbReference>
<dbReference type="InterPro" id="IPR039903">
    <property type="entry name" value="Zswim2"/>
</dbReference>
<dbReference type="GO" id="GO:0016301">
    <property type="term" value="F:kinase activity"/>
    <property type="evidence" value="ECO:0007669"/>
    <property type="project" value="UniProtKB-KW"/>
</dbReference>
<dbReference type="SUPFAM" id="SSF57850">
    <property type="entry name" value="RING/U-box"/>
    <property type="match status" value="1"/>
</dbReference>
<feature type="region of interest" description="Disordered" evidence="2">
    <location>
        <begin position="225"/>
        <end position="245"/>
    </location>
</feature>
<dbReference type="EMBL" id="CAICTM010001045">
    <property type="protein sequence ID" value="CAB9519790.1"/>
    <property type="molecule type" value="Genomic_DNA"/>
</dbReference>
<dbReference type="InterPro" id="IPR007527">
    <property type="entry name" value="Znf_SWIM"/>
</dbReference>
<keyword evidence="5" id="KW-0808">Transferase</keyword>
<dbReference type="InterPro" id="IPR001841">
    <property type="entry name" value="Znf_RING"/>
</dbReference>
<dbReference type="Pfam" id="PF04434">
    <property type="entry name" value="SWIM"/>
    <property type="match status" value="1"/>
</dbReference>
<proteinExistence type="predicted"/>
<keyword evidence="6" id="KW-1185">Reference proteome</keyword>